<gene>
    <name evidence="1" type="ORF">METZ01_LOCUS197431</name>
</gene>
<proteinExistence type="predicted"/>
<dbReference type="InterPro" id="IPR010642">
    <property type="entry name" value="Invasion_prot_B"/>
</dbReference>
<dbReference type="Pfam" id="PF06776">
    <property type="entry name" value="IalB"/>
    <property type="match status" value="1"/>
</dbReference>
<protein>
    <submittedName>
        <fullName evidence="1">Uncharacterized protein</fullName>
    </submittedName>
</protein>
<dbReference type="AlphaFoldDB" id="A0A382E3Y7"/>
<dbReference type="EMBL" id="UINC01042232">
    <property type="protein sequence ID" value="SVB44577.1"/>
    <property type="molecule type" value="Genomic_DNA"/>
</dbReference>
<name>A0A382E3Y7_9ZZZZ</name>
<organism evidence="1">
    <name type="scientific">marine metagenome</name>
    <dbReference type="NCBI Taxonomy" id="408172"/>
    <lineage>
        <taxon>unclassified sequences</taxon>
        <taxon>metagenomes</taxon>
        <taxon>ecological metagenomes</taxon>
    </lineage>
</organism>
<evidence type="ECO:0000313" key="1">
    <source>
        <dbReference type="EMBL" id="SVB44577.1"/>
    </source>
</evidence>
<reference evidence="1" key="1">
    <citation type="submission" date="2018-05" db="EMBL/GenBank/DDBJ databases">
        <authorList>
            <person name="Lanie J.A."/>
            <person name="Ng W.-L."/>
            <person name="Kazmierczak K.M."/>
            <person name="Andrzejewski T.M."/>
            <person name="Davidsen T.M."/>
            <person name="Wayne K.J."/>
            <person name="Tettelin H."/>
            <person name="Glass J.I."/>
            <person name="Rusch D."/>
            <person name="Podicherti R."/>
            <person name="Tsui H.-C.T."/>
            <person name="Winkler M.E."/>
        </authorList>
    </citation>
    <scope>NUCLEOTIDE SEQUENCE</scope>
</reference>
<accession>A0A382E3Y7</accession>
<sequence>MKNFLIFFNFIFILFSNTAYALEKGKWIFVKDDEYCYIGSIPIETDLPKEKKRGDTYILVYKMVGNQDSVIQVEAGYNYKLNKDIIIKIDSTNYKFYTTEDVSDSAWTNDDAKVIFAMKKGLELSITGESSRGTITNDTYTLKGFTSAFDQLTKDC</sequence>